<feature type="binding site" evidence="16">
    <location>
        <begin position="174"/>
        <end position="175"/>
    </location>
    <ligand>
        <name>ATP</name>
        <dbReference type="ChEBI" id="CHEBI:30616"/>
    </ligand>
</feature>
<reference evidence="20 21" key="1">
    <citation type="submission" date="2018-03" db="EMBL/GenBank/DDBJ databases">
        <title>Genomic Encyclopedia of Archaeal and Bacterial Type Strains, Phase II (KMG-II): from individual species to whole genera.</title>
        <authorList>
            <person name="Goeker M."/>
        </authorList>
    </citation>
    <scope>NUCLEOTIDE SEQUENCE [LARGE SCALE GENOMIC DNA]</scope>
    <source>
        <strain evidence="20 21">DSM 44889</strain>
    </source>
</reference>
<dbReference type="InterPro" id="IPR018042">
    <property type="entry name" value="Aspartate_kinase_CS"/>
</dbReference>
<dbReference type="SUPFAM" id="SSF53633">
    <property type="entry name" value="Carbamate kinase-like"/>
    <property type="match status" value="1"/>
</dbReference>
<evidence type="ECO:0000256" key="1">
    <source>
        <dbReference type="ARBA" id="ARBA00002843"/>
    </source>
</evidence>
<comment type="pathway">
    <text evidence="4 18">Amino-acid biosynthesis; L-threonine biosynthesis; L-threonine from L-aspartate: step 1/5.</text>
</comment>
<keyword evidence="14" id="KW-0457">Lysine biosynthesis</keyword>
<evidence type="ECO:0000256" key="13">
    <source>
        <dbReference type="ARBA" id="ARBA00022915"/>
    </source>
</evidence>
<comment type="function">
    <text evidence="1">Catalyzes the phosphorylation of the beta-carboxyl group of aspartic acid with ATP to yield 4-phospho-L-aspartate, which is involved in the branched biosynthetic pathway leading to the biosynthesis of amino acids lysine, threonine, isoleucine and methionine.</text>
</comment>
<comment type="similarity">
    <text evidence="5 17">Belongs to the aspartokinase family.</text>
</comment>
<protein>
    <recommendedName>
        <fullName evidence="7 17">Aspartokinase</fullName>
        <ecNumber evidence="6 17">2.7.2.4</ecNumber>
    </recommendedName>
</protein>
<dbReference type="FunFam" id="3.40.1160.10:FF:000002">
    <property type="entry name" value="Aspartokinase"/>
    <property type="match status" value="1"/>
</dbReference>
<comment type="pathway">
    <text evidence="3 18">Amino-acid biosynthesis; L-methionine biosynthesis via de novo pathway; L-homoserine from L-aspartate: step 1/3.</text>
</comment>
<dbReference type="Pfam" id="PF22468">
    <property type="entry name" value="ACT_9"/>
    <property type="match status" value="2"/>
</dbReference>
<dbReference type="CDD" id="cd04936">
    <property type="entry name" value="ACT_AKii-LysC-BS-like_2"/>
    <property type="match status" value="1"/>
</dbReference>
<dbReference type="PANTHER" id="PTHR21499:SF3">
    <property type="entry name" value="ASPARTOKINASE"/>
    <property type="match status" value="1"/>
</dbReference>
<dbReference type="Pfam" id="PF00696">
    <property type="entry name" value="AA_kinase"/>
    <property type="match status" value="1"/>
</dbReference>
<evidence type="ECO:0000256" key="2">
    <source>
        <dbReference type="ARBA" id="ARBA00004766"/>
    </source>
</evidence>
<dbReference type="InterPro" id="IPR002912">
    <property type="entry name" value="ACT_dom"/>
</dbReference>
<feature type="binding site" evidence="16">
    <location>
        <position position="185"/>
    </location>
    <ligand>
        <name>ATP</name>
        <dbReference type="ChEBI" id="CHEBI:30616"/>
    </ligand>
</feature>
<comment type="pathway">
    <text evidence="2 18">Amino-acid biosynthesis; L-lysine biosynthesis via DAP pathway; (S)-tetrahydrodipicolinate from L-aspartate: step 1/4.</text>
</comment>
<evidence type="ECO:0000256" key="4">
    <source>
        <dbReference type="ARBA" id="ARBA00005139"/>
    </source>
</evidence>
<keyword evidence="11 17" id="KW-0418">Kinase</keyword>
<dbReference type="SUPFAM" id="SSF55021">
    <property type="entry name" value="ACT-like"/>
    <property type="match status" value="2"/>
</dbReference>
<keyword evidence="10 16" id="KW-0547">Nucleotide-binding</keyword>
<organism evidence="20 21">
    <name type="scientific">Quadrisphaera granulorum</name>
    <dbReference type="NCBI Taxonomy" id="317664"/>
    <lineage>
        <taxon>Bacteria</taxon>
        <taxon>Bacillati</taxon>
        <taxon>Actinomycetota</taxon>
        <taxon>Actinomycetes</taxon>
        <taxon>Kineosporiales</taxon>
        <taxon>Kineosporiaceae</taxon>
        <taxon>Quadrisphaera</taxon>
    </lineage>
</organism>
<dbReference type="GO" id="GO:0009089">
    <property type="term" value="P:lysine biosynthetic process via diaminopimelate"/>
    <property type="evidence" value="ECO:0007669"/>
    <property type="project" value="UniProtKB-UniPathway"/>
</dbReference>
<keyword evidence="21" id="KW-1185">Reference proteome</keyword>
<keyword evidence="8 18" id="KW-0028">Amino-acid biosynthesis</keyword>
<evidence type="ECO:0000256" key="8">
    <source>
        <dbReference type="ARBA" id="ARBA00022605"/>
    </source>
</evidence>
<keyword evidence="13" id="KW-0220">Diaminopimelate biosynthesis</keyword>
<keyword evidence="9 17" id="KW-0808">Transferase</keyword>
<comment type="caution">
    <text evidence="20">The sequence shown here is derived from an EMBL/GenBank/DDBJ whole genome shotgun (WGS) entry which is preliminary data.</text>
</comment>
<dbReference type="CDD" id="cd04261">
    <property type="entry name" value="AAK_AKii-LysC-BS"/>
    <property type="match status" value="1"/>
</dbReference>
<evidence type="ECO:0000259" key="19">
    <source>
        <dbReference type="PROSITE" id="PS51671"/>
    </source>
</evidence>
<evidence type="ECO:0000256" key="16">
    <source>
        <dbReference type="PIRSR" id="PIRSR000726-1"/>
    </source>
</evidence>
<gene>
    <name evidence="20" type="ORF">BXY45_1207</name>
</gene>
<dbReference type="InterPro" id="IPR001341">
    <property type="entry name" value="Asp_kinase"/>
</dbReference>
<dbReference type="GO" id="GO:0009090">
    <property type="term" value="P:homoserine biosynthetic process"/>
    <property type="evidence" value="ECO:0007669"/>
    <property type="project" value="TreeGrafter"/>
</dbReference>
<dbReference type="NCBIfam" id="NF005154">
    <property type="entry name" value="PRK06635.1-2"/>
    <property type="match status" value="1"/>
</dbReference>
<evidence type="ECO:0000256" key="7">
    <source>
        <dbReference type="ARBA" id="ARBA00016273"/>
    </source>
</evidence>
<dbReference type="InterPro" id="IPR041740">
    <property type="entry name" value="AKii-LysC-BS"/>
</dbReference>
<dbReference type="NCBIfam" id="NF005153">
    <property type="entry name" value="PRK06635.1-1"/>
    <property type="match status" value="1"/>
</dbReference>
<dbReference type="InterPro" id="IPR045865">
    <property type="entry name" value="ACT-like_dom_sf"/>
</dbReference>
<dbReference type="GO" id="GO:0004072">
    <property type="term" value="F:aspartate kinase activity"/>
    <property type="evidence" value="ECO:0007669"/>
    <property type="project" value="UniProtKB-EC"/>
</dbReference>
<dbReference type="PROSITE" id="PS51671">
    <property type="entry name" value="ACT"/>
    <property type="match status" value="2"/>
</dbReference>
<dbReference type="OrthoDB" id="9799110at2"/>
<dbReference type="AlphaFoldDB" id="A0A316A2D2"/>
<dbReference type="PROSITE" id="PS00324">
    <property type="entry name" value="ASPARTOKINASE"/>
    <property type="match status" value="1"/>
</dbReference>
<feature type="binding site" evidence="16">
    <location>
        <begin position="210"/>
        <end position="211"/>
    </location>
    <ligand>
        <name>ATP</name>
        <dbReference type="ChEBI" id="CHEBI:30616"/>
    </ligand>
</feature>
<dbReference type="GO" id="GO:0019877">
    <property type="term" value="P:diaminopimelate biosynthetic process"/>
    <property type="evidence" value="ECO:0007669"/>
    <property type="project" value="UniProtKB-KW"/>
</dbReference>
<evidence type="ECO:0000256" key="3">
    <source>
        <dbReference type="ARBA" id="ARBA00004986"/>
    </source>
</evidence>
<dbReference type="GO" id="GO:0009088">
    <property type="term" value="P:threonine biosynthetic process"/>
    <property type="evidence" value="ECO:0007669"/>
    <property type="project" value="UniProtKB-UniPathway"/>
</dbReference>
<dbReference type="EMBL" id="QGDQ01000020">
    <property type="protein sequence ID" value="PWJ51729.1"/>
    <property type="molecule type" value="Genomic_DNA"/>
</dbReference>
<evidence type="ECO:0000256" key="6">
    <source>
        <dbReference type="ARBA" id="ARBA00013059"/>
    </source>
</evidence>
<dbReference type="Proteomes" id="UP000245469">
    <property type="component" value="Unassembled WGS sequence"/>
</dbReference>
<evidence type="ECO:0000256" key="18">
    <source>
        <dbReference type="RuleBase" id="RU004249"/>
    </source>
</evidence>
<dbReference type="CDD" id="cd04913">
    <property type="entry name" value="ACT_AKii-LysC-BS-like_1"/>
    <property type="match status" value="1"/>
</dbReference>
<dbReference type="FunFam" id="3.30.2130.10:FF:000002">
    <property type="entry name" value="Aspartokinase"/>
    <property type="match status" value="1"/>
</dbReference>
<dbReference type="UniPathway" id="UPA00034">
    <property type="reaction ID" value="UER00015"/>
</dbReference>
<dbReference type="UniPathway" id="UPA00051">
    <property type="reaction ID" value="UER00462"/>
</dbReference>
<dbReference type="RefSeq" id="WP_109775339.1">
    <property type="nucleotide sequence ID" value="NZ_QGDQ01000020.1"/>
</dbReference>
<dbReference type="PANTHER" id="PTHR21499">
    <property type="entry name" value="ASPARTATE KINASE"/>
    <property type="match status" value="1"/>
</dbReference>
<comment type="catalytic activity">
    <reaction evidence="15 17">
        <text>L-aspartate + ATP = 4-phospho-L-aspartate + ADP</text>
        <dbReference type="Rhea" id="RHEA:23776"/>
        <dbReference type="ChEBI" id="CHEBI:29991"/>
        <dbReference type="ChEBI" id="CHEBI:30616"/>
        <dbReference type="ChEBI" id="CHEBI:57535"/>
        <dbReference type="ChEBI" id="CHEBI:456216"/>
        <dbReference type="EC" id="2.7.2.4"/>
    </reaction>
</comment>
<dbReference type="PIRSF" id="PIRSF000726">
    <property type="entry name" value="Asp_kin"/>
    <property type="match status" value="1"/>
</dbReference>
<dbReference type="Gene3D" id="3.40.1160.10">
    <property type="entry name" value="Acetylglutamate kinase-like"/>
    <property type="match status" value="1"/>
</dbReference>
<evidence type="ECO:0000256" key="17">
    <source>
        <dbReference type="RuleBase" id="RU003448"/>
    </source>
</evidence>
<evidence type="ECO:0000256" key="11">
    <source>
        <dbReference type="ARBA" id="ARBA00022777"/>
    </source>
</evidence>
<dbReference type="NCBIfam" id="TIGR00656">
    <property type="entry name" value="asp_kin_monofn"/>
    <property type="match status" value="1"/>
</dbReference>
<evidence type="ECO:0000256" key="12">
    <source>
        <dbReference type="ARBA" id="ARBA00022840"/>
    </source>
</evidence>
<dbReference type="NCBIfam" id="NF005155">
    <property type="entry name" value="PRK06635.1-4"/>
    <property type="match status" value="1"/>
</dbReference>
<evidence type="ECO:0000313" key="20">
    <source>
        <dbReference type="EMBL" id="PWJ51729.1"/>
    </source>
</evidence>
<evidence type="ECO:0000256" key="10">
    <source>
        <dbReference type="ARBA" id="ARBA00022741"/>
    </source>
</evidence>
<feature type="domain" description="ACT" evidence="19">
    <location>
        <begin position="349"/>
        <end position="424"/>
    </location>
</feature>
<dbReference type="GO" id="GO:0005524">
    <property type="term" value="F:ATP binding"/>
    <property type="evidence" value="ECO:0007669"/>
    <property type="project" value="UniProtKB-KW"/>
</dbReference>
<dbReference type="EC" id="2.7.2.4" evidence="6 17"/>
<dbReference type="InterPro" id="IPR036393">
    <property type="entry name" value="AceGlu_kinase-like_sf"/>
</dbReference>
<dbReference type="InterPro" id="IPR054352">
    <property type="entry name" value="ACT_Aspartokinase"/>
</dbReference>
<name>A0A316A2D2_9ACTN</name>
<keyword evidence="12 16" id="KW-0067">ATP-binding</keyword>
<feature type="binding site" evidence="16">
    <location>
        <position position="47"/>
    </location>
    <ligand>
        <name>substrate</name>
    </ligand>
</feature>
<feature type="binding site" evidence="16">
    <location>
        <begin position="7"/>
        <end position="10"/>
    </location>
    <ligand>
        <name>ATP</name>
        <dbReference type="ChEBI" id="CHEBI:30616"/>
    </ligand>
</feature>
<feature type="domain" description="ACT" evidence="19">
    <location>
        <begin position="267"/>
        <end position="343"/>
    </location>
</feature>
<dbReference type="InterPro" id="IPR001048">
    <property type="entry name" value="Asp/Glu/Uridylate_kinase"/>
</dbReference>
<accession>A0A316A2D2</accession>
<evidence type="ECO:0000256" key="5">
    <source>
        <dbReference type="ARBA" id="ARBA00010122"/>
    </source>
</evidence>
<dbReference type="UniPathway" id="UPA00050">
    <property type="reaction ID" value="UER00461"/>
</dbReference>
<feature type="binding site" evidence="16">
    <location>
        <position position="74"/>
    </location>
    <ligand>
        <name>substrate</name>
    </ligand>
</feature>
<evidence type="ECO:0000256" key="14">
    <source>
        <dbReference type="ARBA" id="ARBA00023154"/>
    </source>
</evidence>
<evidence type="ECO:0000313" key="21">
    <source>
        <dbReference type="Proteomes" id="UP000245469"/>
    </source>
</evidence>
<evidence type="ECO:0000256" key="15">
    <source>
        <dbReference type="ARBA" id="ARBA00047872"/>
    </source>
</evidence>
<sequence length="424" mass="43974">MGLVVQKYGGSSVADAAGIKRVAARIAETRRAGHDVVVVVSAMGDTTDELLDLAEQVSPLPPARELDMLLTSGERISMALLAMATANLGIQARSFTGSQAGVITDSAHGRARIIDVTPGRIRDALDAGDVAVVAGFQGVSTETKDITTLGRGGSDTTAVALAAALGADVCEIYTDVDGVFTADPRIVPSARRLETVTYEEMLELAASGAKVLVLRCVEYARRYGVRVHVRSSFTPRPGTLVAGSMEDLPVEHAIITGVAHDRSEAKITVVGVPDKPGTAAELFEHVAAAGINIDMIVQNVSAAATGLTDVSFTLPKADGQAAMAALSQVQPSVGFGSLRFDDQIGKLSLIGAGMRSNPGVSARFFKALADSGINIDMISTSEIRISVVTRDADLDDAVRAVHTAFGLDATADEGQATVYAGTGR</sequence>
<dbReference type="GO" id="GO:0005829">
    <property type="term" value="C:cytosol"/>
    <property type="evidence" value="ECO:0007669"/>
    <property type="project" value="TreeGrafter"/>
</dbReference>
<dbReference type="Gene3D" id="3.30.70.260">
    <property type="match status" value="2"/>
</dbReference>
<dbReference type="NCBIfam" id="TIGR00657">
    <property type="entry name" value="asp_kinases"/>
    <property type="match status" value="1"/>
</dbReference>
<evidence type="ECO:0000256" key="9">
    <source>
        <dbReference type="ARBA" id="ARBA00022679"/>
    </source>
</evidence>
<dbReference type="InterPro" id="IPR005260">
    <property type="entry name" value="Asp_kin_monofn"/>
</dbReference>
<proteinExistence type="inferred from homology"/>